<dbReference type="EMBL" id="BAABLV010000066">
    <property type="protein sequence ID" value="GAA4909823.1"/>
    <property type="molecule type" value="Genomic_DNA"/>
</dbReference>
<name>A0ABP9FUQ3_9ACTN</name>
<organism evidence="1 2">
    <name type="scientific">Tessaracoccus lubricantis</name>
    <dbReference type="NCBI Taxonomy" id="545543"/>
    <lineage>
        <taxon>Bacteria</taxon>
        <taxon>Bacillati</taxon>
        <taxon>Actinomycetota</taxon>
        <taxon>Actinomycetes</taxon>
        <taxon>Propionibacteriales</taxon>
        <taxon>Propionibacteriaceae</taxon>
        <taxon>Tessaracoccus</taxon>
    </lineage>
</organism>
<comment type="caution">
    <text evidence="1">The sequence shown here is derived from an EMBL/GenBank/DDBJ whole genome shotgun (WGS) entry which is preliminary data.</text>
</comment>
<protein>
    <recommendedName>
        <fullName evidence="3">Antitoxin</fullName>
    </recommendedName>
</protein>
<sequence>MYVSYETAACLPERVRLVRDDVSMSARRAPGPGRPPRGGILRTRTTVRLVPEDKMRFEALADELGLSLTDTLAYYAALGAGLEVPVDIKQLIDEEAMKRSNQPSLVAS</sequence>
<evidence type="ECO:0000313" key="1">
    <source>
        <dbReference type="EMBL" id="GAA4909823.1"/>
    </source>
</evidence>
<keyword evidence="2" id="KW-1185">Reference proteome</keyword>
<accession>A0ABP9FUQ3</accession>
<gene>
    <name evidence="1" type="ORF">GCM10025789_31410</name>
</gene>
<reference evidence="2" key="1">
    <citation type="journal article" date="2019" name="Int. J. Syst. Evol. Microbiol.">
        <title>The Global Catalogue of Microorganisms (GCM) 10K type strain sequencing project: providing services to taxonomists for standard genome sequencing and annotation.</title>
        <authorList>
            <consortium name="The Broad Institute Genomics Platform"/>
            <consortium name="The Broad Institute Genome Sequencing Center for Infectious Disease"/>
            <person name="Wu L."/>
            <person name="Ma J."/>
        </authorList>
    </citation>
    <scope>NUCLEOTIDE SEQUENCE [LARGE SCALE GENOMIC DNA]</scope>
    <source>
        <strain evidence="2">JCM 19125</strain>
    </source>
</reference>
<proteinExistence type="predicted"/>
<evidence type="ECO:0008006" key="3">
    <source>
        <dbReference type="Google" id="ProtNLM"/>
    </source>
</evidence>
<evidence type="ECO:0000313" key="2">
    <source>
        <dbReference type="Proteomes" id="UP001501521"/>
    </source>
</evidence>
<dbReference type="Proteomes" id="UP001501521">
    <property type="component" value="Unassembled WGS sequence"/>
</dbReference>